<keyword evidence="3" id="KW-1185">Reference proteome</keyword>
<evidence type="ECO:0000256" key="1">
    <source>
        <dbReference type="SAM" id="MobiDB-lite"/>
    </source>
</evidence>
<feature type="region of interest" description="Disordered" evidence="1">
    <location>
        <begin position="17"/>
        <end position="57"/>
    </location>
</feature>
<proteinExistence type="predicted"/>
<gene>
    <name evidence="2" type="ORF">PMACD_LOCUS15892</name>
</gene>
<protein>
    <submittedName>
        <fullName evidence="2">Uncharacterized protein</fullName>
    </submittedName>
</protein>
<organism evidence="2 3">
    <name type="scientific">Pieris macdunnoughi</name>
    <dbReference type="NCBI Taxonomy" id="345717"/>
    <lineage>
        <taxon>Eukaryota</taxon>
        <taxon>Metazoa</taxon>
        <taxon>Ecdysozoa</taxon>
        <taxon>Arthropoda</taxon>
        <taxon>Hexapoda</taxon>
        <taxon>Insecta</taxon>
        <taxon>Pterygota</taxon>
        <taxon>Neoptera</taxon>
        <taxon>Endopterygota</taxon>
        <taxon>Lepidoptera</taxon>
        <taxon>Glossata</taxon>
        <taxon>Ditrysia</taxon>
        <taxon>Papilionoidea</taxon>
        <taxon>Pieridae</taxon>
        <taxon>Pierinae</taxon>
        <taxon>Pieris</taxon>
    </lineage>
</organism>
<sequence length="201" mass="22379">MNCKCTRILESRAEAAVTGPTALQKNSHSTRNVLNQNESFRSGRRRGERDDGKKRKARSFVVELRRARRLSGLGQILRFTGTQRDHPTTLNPLQNLATQKLLASISCSNWKSSPAPLEGTTMRQRGYVAGAGRALPGSTSHYKLPRNHTLHLRHFDIANDYLPALRVKVTTPTSSNTCISIVPCSNVILRVIHFNDPAIIQ</sequence>
<accession>A0A821Y4Z1</accession>
<reference evidence="2" key="1">
    <citation type="submission" date="2021-02" db="EMBL/GenBank/DDBJ databases">
        <authorList>
            <person name="Steward A R."/>
        </authorList>
    </citation>
    <scope>NUCLEOTIDE SEQUENCE</scope>
</reference>
<dbReference type="Proteomes" id="UP000663880">
    <property type="component" value="Unassembled WGS sequence"/>
</dbReference>
<evidence type="ECO:0000313" key="2">
    <source>
        <dbReference type="EMBL" id="CAF4953111.1"/>
    </source>
</evidence>
<feature type="compositionally biased region" description="Polar residues" evidence="1">
    <location>
        <begin position="21"/>
        <end position="40"/>
    </location>
</feature>
<comment type="caution">
    <text evidence="2">The sequence shown here is derived from an EMBL/GenBank/DDBJ whole genome shotgun (WGS) entry which is preliminary data.</text>
</comment>
<dbReference type="EMBL" id="CAJOBZ010000075">
    <property type="protein sequence ID" value="CAF4953111.1"/>
    <property type="molecule type" value="Genomic_DNA"/>
</dbReference>
<dbReference type="AlphaFoldDB" id="A0A821Y4Z1"/>
<name>A0A821Y4Z1_9NEOP</name>
<evidence type="ECO:0000313" key="3">
    <source>
        <dbReference type="Proteomes" id="UP000663880"/>
    </source>
</evidence>